<evidence type="ECO:0000256" key="9">
    <source>
        <dbReference type="ARBA" id="ARBA00023002"/>
    </source>
</evidence>
<evidence type="ECO:0000256" key="6">
    <source>
        <dbReference type="ARBA" id="ARBA00016408"/>
    </source>
</evidence>
<feature type="domain" description="Glucose-methanol-choline oxidoreductase C-terminal" evidence="13">
    <location>
        <begin position="430"/>
        <end position="546"/>
    </location>
</feature>
<dbReference type="Pfam" id="PF05199">
    <property type="entry name" value="GMC_oxred_C"/>
    <property type="match status" value="1"/>
</dbReference>
<dbReference type="Proteomes" id="UP000772434">
    <property type="component" value="Unassembled WGS sequence"/>
</dbReference>
<reference evidence="14" key="1">
    <citation type="submission" date="2020-11" db="EMBL/GenBank/DDBJ databases">
        <authorList>
            <consortium name="DOE Joint Genome Institute"/>
            <person name="Ahrendt S."/>
            <person name="Riley R."/>
            <person name="Andreopoulos W."/>
            <person name="Labutti K."/>
            <person name="Pangilinan J."/>
            <person name="Ruiz-Duenas F.J."/>
            <person name="Barrasa J.M."/>
            <person name="Sanchez-Garcia M."/>
            <person name="Camarero S."/>
            <person name="Miyauchi S."/>
            <person name="Serrano A."/>
            <person name="Linde D."/>
            <person name="Babiker R."/>
            <person name="Drula E."/>
            <person name="Ayuso-Fernandez I."/>
            <person name="Pacheco R."/>
            <person name="Padilla G."/>
            <person name="Ferreira P."/>
            <person name="Barriuso J."/>
            <person name="Kellner H."/>
            <person name="Castanera R."/>
            <person name="Alfaro M."/>
            <person name="Ramirez L."/>
            <person name="Pisabarro A.G."/>
            <person name="Kuo A."/>
            <person name="Tritt A."/>
            <person name="Lipzen A."/>
            <person name="He G."/>
            <person name="Yan M."/>
            <person name="Ng V."/>
            <person name="Cullen D."/>
            <person name="Martin F."/>
            <person name="Rosso M.-N."/>
            <person name="Henrissat B."/>
            <person name="Hibbett D."/>
            <person name="Martinez A.T."/>
            <person name="Grigoriev I.V."/>
        </authorList>
    </citation>
    <scope>NUCLEOTIDE SEQUENCE</scope>
    <source>
        <strain evidence="14">AH 40177</strain>
    </source>
</reference>
<evidence type="ECO:0000256" key="3">
    <source>
        <dbReference type="ARBA" id="ARBA00010790"/>
    </source>
</evidence>
<name>A0A9P5PF11_9AGAR</name>
<dbReference type="NCBIfam" id="TIGR02462">
    <property type="entry name" value="pyranose_ox"/>
    <property type="match status" value="1"/>
</dbReference>
<dbReference type="GO" id="GO:0050233">
    <property type="term" value="F:pyranose oxidase activity"/>
    <property type="evidence" value="ECO:0007669"/>
    <property type="project" value="UniProtKB-EC"/>
</dbReference>
<protein>
    <recommendedName>
        <fullName evidence="6">Pyranose 2-oxidase</fullName>
        <ecNumber evidence="5">1.1.3.10</ecNumber>
    </recommendedName>
    <alternativeName>
        <fullName evidence="11">FAD-oxidoreductase</fullName>
    </alternativeName>
    <alternativeName>
        <fullName evidence="10">Glucose 2-oxidase</fullName>
    </alternativeName>
    <alternativeName>
        <fullName evidence="12">Pyranose:oxygen 2-oxidoreductase</fullName>
    </alternativeName>
</protein>
<keyword evidence="8" id="KW-0274">FAD</keyword>
<keyword evidence="7" id="KW-0285">Flavoprotein</keyword>
<dbReference type="SUPFAM" id="SSF54373">
    <property type="entry name" value="FAD-linked reductases, C-terminal domain"/>
    <property type="match status" value="1"/>
</dbReference>
<dbReference type="InterPro" id="IPR012814">
    <property type="entry name" value="P2OX"/>
</dbReference>
<organism evidence="14 15">
    <name type="scientific">Rhodocollybia butyracea</name>
    <dbReference type="NCBI Taxonomy" id="206335"/>
    <lineage>
        <taxon>Eukaryota</taxon>
        <taxon>Fungi</taxon>
        <taxon>Dikarya</taxon>
        <taxon>Basidiomycota</taxon>
        <taxon>Agaricomycotina</taxon>
        <taxon>Agaricomycetes</taxon>
        <taxon>Agaricomycetidae</taxon>
        <taxon>Agaricales</taxon>
        <taxon>Marasmiineae</taxon>
        <taxon>Omphalotaceae</taxon>
        <taxon>Rhodocollybia</taxon>
    </lineage>
</organism>
<evidence type="ECO:0000313" key="14">
    <source>
        <dbReference type="EMBL" id="KAF9062203.1"/>
    </source>
</evidence>
<proteinExistence type="inferred from homology"/>
<dbReference type="EMBL" id="JADNRY010000179">
    <property type="protein sequence ID" value="KAF9062203.1"/>
    <property type="molecule type" value="Genomic_DNA"/>
</dbReference>
<keyword evidence="15" id="KW-1185">Reference proteome</keyword>
<evidence type="ECO:0000256" key="12">
    <source>
        <dbReference type="ARBA" id="ARBA00031330"/>
    </source>
</evidence>
<evidence type="ECO:0000256" key="5">
    <source>
        <dbReference type="ARBA" id="ARBA00013082"/>
    </source>
</evidence>
<comment type="similarity">
    <text evidence="3">Belongs to the GMC oxidoreductase family.</text>
</comment>
<evidence type="ECO:0000256" key="4">
    <source>
        <dbReference type="ARBA" id="ARBA00011881"/>
    </source>
</evidence>
<dbReference type="OrthoDB" id="269227at2759"/>
<evidence type="ECO:0000256" key="7">
    <source>
        <dbReference type="ARBA" id="ARBA00022630"/>
    </source>
</evidence>
<evidence type="ECO:0000256" key="11">
    <source>
        <dbReference type="ARBA" id="ARBA00031159"/>
    </source>
</evidence>
<dbReference type="InterPro" id="IPR007867">
    <property type="entry name" value="GMC_OxRtase_C"/>
</dbReference>
<evidence type="ECO:0000256" key="1">
    <source>
        <dbReference type="ARBA" id="ARBA00000827"/>
    </source>
</evidence>
<dbReference type="Gene3D" id="3.50.50.60">
    <property type="entry name" value="FAD/NAD(P)-binding domain"/>
    <property type="match status" value="2"/>
</dbReference>
<dbReference type="GO" id="GO:0050660">
    <property type="term" value="F:flavin adenine dinucleotide binding"/>
    <property type="evidence" value="ECO:0007669"/>
    <property type="project" value="InterPro"/>
</dbReference>
<dbReference type="EC" id="1.1.3.10" evidence="5"/>
<comment type="cofactor">
    <cofactor evidence="2">
        <name>FAD</name>
        <dbReference type="ChEBI" id="CHEBI:57692"/>
    </cofactor>
</comment>
<dbReference type="InterPro" id="IPR036188">
    <property type="entry name" value="FAD/NAD-bd_sf"/>
</dbReference>
<evidence type="ECO:0000256" key="10">
    <source>
        <dbReference type="ARBA" id="ARBA00030508"/>
    </source>
</evidence>
<gene>
    <name evidence="14" type="ORF">BDP27DRAFT_1233945</name>
</gene>
<sequence>MGEPKLHPVHRDINDQPFDVFIAGSGPIGATYARLLVHSGFNVCMVEIGDLQDSLHPGAHQKNEIRFQKDIDKFVSIIQGALSTVSSPTHNLVIPNLDPSAYRANTFPPGYNERQQSHNNLGAAAVTRCVGGMSTHWCVVPTPTFLKGVERPKIFENDADDDCEWDKIYHAAKVLIGTSEEEFDSSIRQKIVLDALKQKTEYAGRNVKALPLACHRIHNGRYVRWHAAENIFGKNFFVKTPQSGHGTFRLLANTRCTKLVKHPDTYNIEFVIIRDYIADMKGEPEVDFSIRAKHFSACFSIQILANSGFGAIRDQTNPLMPNLVINCIYRFRMAFCRIVLRQVSQRCLLHSQPEWVRKAVNNHQTEHKADPLPVPFSDPEPQVTIPVSAKFPWHIQIQRDSFSHGQASSLVDSRLVVDLRFFSMQDGRPENRIIFESTKDAYGMPQPTFEYRTTADYALKATEMMNDMTNIASVLGGYLPDSYPQFMTPGLPFHLAGSVRLGHDKSDSVANYNSQVWQIKNLYVAGNGTIPTAFAANPTLTSLALAIRSACKIRDFLKGSSTSSEITVTPDEWLKWTNANDPNYPDHKNLRELQSVVLI</sequence>
<accession>A0A9P5PF11</accession>
<keyword evidence="9" id="KW-0560">Oxidoreductase</keyword>
<evidence type="ECO:0000256" key="8">
    <source>
        <dbReference type="ARBA" id="ARBA00022827"/>
    </source>
</evidence>
<dbReference type="AlphaFoldDB" id="A0A9P5PF11"/>
<comment type="catalytic activity">
    <reaction evidence="1">
        <text>D-glucose + O2 = 2-dehydro-D-glucose + H2O2</text>
        <dbReference type="Rhea" id="RHEA:10552"/>
        <dbReference type="ChEBI" id="CHEBI:4167"/>
        <dbReference type="ChEBI" id="CHEBI:15379"/>
        <dbReference type="ChEBI" id="CHEBI:16240"/>
        <dbReference type="ChEBI" id="CHEBI:16609"/>
        <dbReference type="EC" id="1.1.3.10"/>
    </reaction>
</comment>
<evidence type="ECO:0000313" key="15">
    <source>
        <dbReference type="Proteomes" id="UP000772434"/>
    </source>
</evidence>
<dbReference type="PANTHER" id="PTHR42784:SF1">
    <property type="entry name" value="PYRANOSE 2-OXIDASE"/>
    <property type="match status" value="1"/>
</dbReference>
<evidence type="ECO:0000259" key="13">
    <source>
        <dbReference type="Pfam" id="PF05199"/>
    </source>
</evidence>
<dbReference type="SUPFAM" id="SSF51905">
    <property type="entry name" value="FAD/NAD(P)-binding domain"/>
    <property type="match status" value="1"/>
</dbReference>
<dbReference type="PANTHER" id="PTHR42784">
    <property type="entry name" value="PYRANOSE 2-OXIDASE"/>
    <property type="match status" value="1"/>
</dbReference>
<comment type="subunit">
    <text evidence="4">Homotetramer.</text>
</comment>
<evidence type="ECO:0000256" key="2">
    <source>
        <dbReference type="ARBA" id="ARBA00001974"/>
    </source>
</evidence>
<comment type="caution">
    <text evidence="14">The sequence shown here is derived from an EMBL/GenBank/DDBJ whole genome shotgun (WGS) entry which is preliminary data.</text>
</comment>
<dbReference type="InterPro" id="IPR051473">
    <property type="entry name" value="P2Ox-like"/>
</dbReference>